<feature type="non-terminal residue" evidence="1">
    <location>
        <position position="1"/>
    </location>
</feature>
<proteinExistence type="predicted"/>
<evidence type="ECO:0000313" key="2">
    <source>
        <dbReference type="Proteomes" id="UP000793456"/>
    </source>
</evidence>
<keyword evidence="2" id="KW-1185">Reference proteome</keyword>
<accession>A0ACD3QJV8</accession>
<protein>
    <submittedName>
        <fullName evidence="1">Uncharacterized protein</fullName>
    </submittedName>
</protein>
<name>A0ACD3QJV8_LARCR</name>
<comment type="caution">
    <text evidence="1">The sequence shown here is derived from an EMBL/GenBank/DDBJ whole genome shotgun (WGS) entry which is preliminary data.</text>
</comment>
<organism evidence="1 2">
    <name type="scientific">Larimichthys crocea</name>
    <name type="common">Large yellow croaker</name>
    <name type="synonym">Pseudosciaena crocea</name>
    <dbReference type="NCBI Taxonomy" id="215358"/>
    <lineage>
        <taxon>Eukaryota</taxon>
        <taxon>Metazoa</taxon>
        <taxon>Chordata</taxon>
        <taxon>Craniata</taxon>
        <taxon>Vertebrata</taxon>
        <taxon>Euteleostomi</taxon>
        <taxon>Actinopterygii</taxon>
        <taxon>Neopterygii</taxon>
        <taxon>Teleostei</taxon>
        <taxon>Neoteleostei</taxon>
        <taxon>Acanthomorphata</taxon>
        <taxon>Eupercaria</taxon>
        <taxon>Sciaenidae</taxon>
        <taxon>Larimichthys</taxon>
    </lineage>
</organism>
<evidence type="ECO:0000313" key="1">
    <source>
        <dbReference type="EMBL" id="TMS07465.1"/>
    </source>
</evidence>
<reference evidence="1" key="1">
    <citation type="submission" date="2018-11" db="EMBL/GenBank/DDBJ databases">
        <title>The sequence and de novo assembly of Larimichthys crocea genome using PacBio and Hi-C technologies.</title>
        <authorList>
            <person name="Xu P."/>
            <person name="Chen B."/>
            <person name="Zhou Z."/>
            <person name="Ke Q."/>
            <person name="Wu Y."/>
            <person name="Bai H."/>
            <person name="Pu F."/>
        </authorList>
    </citation>
    <scope>NUCLEOTIDE SEQUENCE</scope>
    <source>
        <tissue evidence="1">Muscle</tissue>
    </source>
</reference>
<dbReference type="Proteomes" id="UP000793456">
    <property type="component" value="Chromosome XVIII"/>
</dbReference>
<dbReference type="EMBL" id="CM011691">
    <property type="protein sequence ID" value="TMS07465.1"/>
    <property type="molecule type" value="Genomic_DNA"/>
</dbReference>
<sequence>SLSNGASHIEEEEDEELGGKFQFGDEDDVGPPEMSDWSKVIAVSNPDTKTNNPKTQIQETTSQDMNRTTSIGQVGQDSLVYHEYCSDMEVRESPEG</sequence>
<feature type="non-terminal residue" evidence="1">
    <location>
        <position position="96"/>
    </location>
</feature>
<gene>
    <name evidence="1" type="ORF">E3U43_011558</name>
</gene>